<evidence type="ECO:0000313" key="3">
    <source>
        <dbReference type="EMBL" id="RXH97289.1"/>
    </source>
</evidence>
<keyword evidence="4" id="KW-1185">Reference proteome</keyword>
<evidence type="ECO:0000256" key="2">
    <source>
        <dbReference type="SAM" id="SignalP"/>
    </source>
</evidence>
<dbReference type="EMBL" id="RDQH01000332">
    <property type="protein sequence ID" value="RXH97289.1"/>
    <property type="molecule type" value="Genomic_DNA"/>
</dbReference>
<dbReference type="AlphaFoldDB" id="A0A498JMV7"/>
<gene>
    <name evidence="3" type="ORF">DVH24_035957</name>
</gene>
<dbReference type="Proteomes" id="UP000290289">
    <property type="component" value="Chromosome 6"/>
</dbReference>
<feature type="chain" id="PRO_5019750887" evidence="2">
    <location>
        <begin position="20"/>
        <end position="140"/>
    </location>
</feature>
<accession>A0A498JMV7</accession>
<dbReference type="InterPro" id="IPR027408">
    <property type="entry name" value="PNPase/RNase_PH_dom_sf"/>
</dbReference>
<keyword evidence="1" id="KW-1133">Transmembrane helix</keyword>
<feature type="signal peptide" evidence="2">
    <location>
        <begin position="1"/>
        <end position="19"/>
    </location>
</feature>
<keyword evidence="2" id="KW-0732">Signal</keyword>
<reference evidence="3 4" key="1">
    <citation type="submission" date="2018-10" db="EMBL/GenBank/DDBJ databases">
        <title>A high-quality apple genome assembly.</title>
        <authorList>
            <person name="Hu J."/>
        </authorList>
    </citation>
    <scope>NUCLEOTIDE SEQUENCE [LARGE SCALE GENOMIC DNA]</scope>
    <source>
        <strain evidence="4">cv. HFTH1</strain>
        <tissue evidence="3">Young leaf</tissue>
    </source>
</reference>
<feature type="transmembrane region" description="Helical" evidence="1">
    <location>
        <begin position="80"/>
        <end position="101"/>
    </location>
</feature>
<feature type="transmembrane region" description="Helical" evidence="1">
    <location>
        <begin position="113"/>
        <end position="135"/>
    </location>
</feature>
<sequence>MQWSHLPLLVSLLIHYHIPIRVQNDHKRSDHKNLSSVLHKASEGAIILKTFPNTIMDVFALVLESMSRNFFHWFLTSKHLFFLPFRFSVGKLLIISLTMPLTAHTSDRHSKSLFVNNVSIIAHFLPLNYFCGILYHQIMY</sequence>
<proteinExistence type="predicted"/>
<keyword evidence="1" id="KW-0812">Transmembrane</keyword>
<keyword evidence="1" id="KW-0472">Membrane</keyword>
<comment type="caution">
    <text evidence="3">The sequence shown here is derived from an EMBL/GenBank/DDBJ whole genome shotgun (WGS) entry which is preliminary data.</text>
</comment>
<organism evidence="3 4">
    <name type="scientific">Malus domestica</name>
    <name type="common">Apple</name>
    <name type="synonym">Pyrus malus</name>
    <dbReference type="NCBI Taxonomy" id="3750"/>
    <lineage>
        <taxon>Eukaryota</taxon>
        <taxon>Viridiplantae</taxon>
        <taxon>Streptophyta</taxon>
        <taxon>Embryophyta</taxon>
        <taxon>Tracheophyta</taxon>
        <taxon>Spermatophyta</taxon>
        <taxon>Magnoliopsida</taxon>
        <taxon>eudicotyledons</taxon>
        <taxon>Gunneridae</taxon>
        <taxon>Pentapetalae</taxon>
        <taxon>rosids</taxon>
        <taxon>fabids</taxon>
        <taxon>Rosales</taxon>
        <taxon>Rosaceae</taxon>
        <taxon>Amygdaloideae</taxon>
        <taxon>Maleae</taxon>
        <taxon>Malus</taxon>
    </lineage>
</organism>
<protein>
    <submittedName>
        <fullName evidence="3">Uncharacterized protein</fullName>
    </submittedName>
</protein>
<dbReference type="Gene3D" id="3.30.230.70">
    <property type="entry name" value="GHMP Kinase, N-terminal domain"/>
    <property type="match status" value="1"/>
</dbReference>
<evidence type="ECO:0000256" key="1">
    <source>
        <dbReference type="SAM" id="Phobius"/>
    </source>
</evidence>
<evidence type="ECO:0000313" key="4">
    <source>
        <dbReference type="Proteomes" id="UP000290289"/>
    </source>
</evidence>
<name>A0A498JMV7_MALDO</name>